<protein>
    <submittedName>
        <fullName evidence="2">Uncharacterized protein</fullName>
    </submittedName>
</protein>
<name>A0A075AF15_OPIVI</name>
<accession>A0A075AF15</accession>
<evidence type="ECO:0000256" key="1">
    <source>
        <dbReference type="SAM" id="MobiDB-lite"/>
    </source>
</evidence>
<keyword evidence="3" id="KW-1185">Reference proteome</keyword>
<dbReference type="RefSeq" id="XP_009169006.1">
    <property type="nucleotide sequence ID" value="XM_009170742.1"/>
</dbReference>
<evidence type="ECO:0000313" key="2">
    <source>
        <dbReference type="EMBL" id="KER27274.1"/>
    </source>
</evidence>
<dbReference type="GeneID" id="20319859"/>
<feature type="region of interest" description="Disordered" evidence="1">
    <location>
        <begin position="1"/>
        <end position="33"/>
    </location>
</feature>
<evidence type="ECO:0000313" key="3">
    <source>
        <dbReference type="Proteomes" id="UP000054324"/>
    </source>
</evidence>
<dbReference type="KEGG" id="ovi:T265_05677"/>
<sequence length="84" mass="9469">MNKPLSTTLNESTSEKFVSEIKEGSSGSVRKFAPNHSEKNYVEFARTSGCRRSDMKALQRNAAEYGDEISRLPQSCQTLRNPNR</sequence>
<feature type="compositionally biased region" description="Basic and acidic residues" evidence="1">
    <location>
        <begin position="13"/>
        <end position="23"/>
    </location>
</feature>
<reference evidence="2 3" key="1">
    <citation type="submission" date="2013-11" db="EMBL/GenBank/DDBJ databases">
        <title>Opisthorchis viverrini - life in the bile duct.</title>
        <authorList>
            <person name="Young N.D."/>
            <person name="Nagarajan N."/>
            <person name="Lin S.J."/>
            <person name="Korhonen P.K."/>
            <person name="Jex A.R."/>
            <person name="Hall R.S."/>
            <person name="Safavi-Hemami H."/>
            <person name="Kaewkong W."/>
            <person name="Bertrand D."/>
            <person name="Gao S."/>
            <person name="Seet Q."/>
            <person name="Wongkham S."/>
            <person name="Teh B.T."/>
            <person name="Wongkham C."/>
            <person name="Intapan P.M."/>
            <person name="Maleewong W."/>
            <person name="Yang X."/>
            <person name="Hu M."/>
            <person name="Wang Z."/>
            <person name="Hofmann A."/>
            <person name="Sternberg P.W."/>
            <person name="Tan P."/>
            <person name="Wang J."/>
            <person name="Gasser R.B."/>
        </authorList>
    </citation>
    <scope>NUCLEOTIDE SEQUENCE [LARGE SCALE GENOMIC DNA]</scope>
</reference>
<gene>
    <name evidence="2" type="ORF">T265_05677</name>
</gene>
<dbReference type="AlphaFoldDB" id="A0A075AF15"/>
<proteinExistence type="predicted"/>
<dbReference type="Proteomes" id="UP000054324">
    <property type="component" value="Unassembled WGS sequence"/>
</dbReference>
<feature type="compositionally biased region" description="Polar residues" evidence="1">
    <location>
        <begin position="1"/>
        <end position="12"/>
    </location>
</feature>
<organism evidence="2 3">
    <name type="scientific">Opisthorchis viverrini</name>
    <name type="common">Southeast Asian liver fluke</name>
    <dbReference type="NCBI Taxonomy" id="6198"/>
    <lineage>
        <taxon>Eukaryota</taxon>
        <taxon>Metazoa</taxon>
        <taxon>Spiralia</taxon>
        <taxon>Lophotrochozoa</taxon>
        <taxon>Platyhelminthes</taxon>
        <taxon>Trematoda</taxon>
        <taxon>Digenea</taxon>
        <taxon>Opisthorchiida</taxon>
        <taxon>Opisthorchiata</taxon>
        <taxon>Opisthorchiidae</taxon>
        <taxon>Opisthorchis</taxon>
    </lineage>
</organism>
<dbReference type="EMBL" id="KL596727">
    <property type="protein sequence ID" value="KER27274.1"/>
    <property type="molecule type" value="Genomic_DNA"/>
</dbReference>
<dbReference type="CTD" id="20319859"/>